<feature type="binding site" evidence="7">
    <location>
        <position position="250"/>
    </location>
    <ligand>
        <name>substrate</name>
    </ligand>
</feature>
<dbReference type="EMBL" id="BDCO01000002">
    <property type="protein sequence ID" value="GAT33778.1"/>
    <property type="molecule type" value="Genomic_DNA"/>
</dbReference>
<comment type="catalytic activity">
    <reaction evidence="7">
        <text>D-glucose 6-phosphate + NADP(+) = 6-phospho-D-glucono-1,5-lactone + NADPH + H(+)</text>
        <dbReference type="Rhea" id="RHEA:15841"/>
        <dbReference type="ChEBI" id="CHEBI:15378"/>
        <dbReference type="ChEBI" id="CHEBI:57783"/>
        <dbReference type="ChEBI" id="CHEBI:57955"/>
        <dbReference type="ChEBI" id="CHEBI:58349"/>
        <dbReference type="ChEBI" id="CHEBI:61548"/>
        <dbReference type="EC" id="1.1.1.49"/>
    </reaction>
</comment>
<evidence type="ECO:0000256" key="7">
    <source>
        <dbReference type="HAMAP-Rule" id="MF_00966"/>
    </source>
</evidence>
<evidence type="ECO:0000256" key="3">
    <source>
        <dbReference type="ARBA" id="ARBA00022526"/>
    </source>
</evidence>
<dbReference type="InterPro" id="IPR022674">
    <property type="entry name" value="G6P_DH_NAD-bd"/>
</dbReference>
<dbReference type="EC" id="1.1.1.49" evidence="7"/>
<feature type="binding site" evidence="7">
    <location>
        <position position="231"/>
    </location>
    <ligand>
        <name>substrate</name>
    </ligand>
</feature>
<evidence type="ECO:0000313" key="10">
    <source>
        <dbReference type="EMBL" id="GAT33778.1"/>
    </source>
</evidence>
<keyword evidence="4 7" id="KW-0521">NADP</keyword>
<name>A0A146GB07_TERSA</name>
<feature type="active site" description="Proton acceptor" evidence="7">
    <location>
        <position position="255"/>
    </location>
</feature>
<dbReference type="GO" id="GO:0004345">
    <property type="term" value="F:glucose-6-phosphate dehydrogenase activity"/>
    <property type="evidence" value="ECO:0007669"/>
    <property type="project" value="UniProtKB-UniRule"/>
</dbReference>
<dbReference type="PIRSF" id="PIRSF000110">
    <property type="entry name" value="G6PD"/>
    <property type="match status" value="1"/>
</dbReference>
<accession>A0A146GB07</accession>
<dbReference type="GO" id="GO:0009051">
    <property type="term" value="P:pentose-phosphate shunt, oxidative branch"/>
    <property type="evidence" value="ECO:0007669"/>
    <property type="project" value="TreeGrafter"/>
</dbReference>
<feature type="binding site" evidence="7">
    <location>
        <position position="355"/>
    </location>
    <ligand>
        <name>substrate</name>
    </ligand>
</feature>
<dbReference type="Pfam" id="PF02781">
    <property type="entry name" value="G6PD_C"/>
    <property type="match status" value="1"/>
</dbReference>
<dbReference type="PRINTS" id="PR00079">
    <property type="entry name" value="G6PDHDRGNASE"/>
</dbReference>
<dbReference type="Gene3D" id="3.40.50.720">
    <property type="entry name" value="NAD(P)-binding Rossmann-like Domain"/>
    <property type="match status" value="1"/>
</dbReference>
<feature type="binding site" evidence="7">
    <location>
        <position position="197"/>
    </location>
    <ligand>
        <name>substrate</name>
    </ligand>
</feature>
<gene>
    <name evidence="7" type="primary">zwf</name>
    <name evidence="10" type="ORF">TSACC_22196</name>
</gene>
<keyword evidence="11" id="KW-1185">Reference proteome</keyword>
<dbReference type="Gene3D" id="3.30.360.10">
    <property type="entry name" value="Dihydrodipicolinate Reductase, domain 2"/>
    <property type="match status" value="1"/>
</dbReference>
<evidence type="ECO:0000256" key="5">
    <source>
        <dbReference type="ARBA" id="ARBA00023002"/>
    </source>
</evidence>
<comment type="similarity">
    <text evidence="2 7">Belongs to the glucose-6-phosphate dehydrogenase family.</text>
</comment>
<evidence type="ECO:0000313" key="11">
    <source>
        <dbReference type="Proteomes" id="UP000076023"/>
    </source>
</evidence>
<evidence type="ECO:0000256" key="6">
    <source>
        <dbReference type="ARBA" id="ARBA00023277"/>
    </source>
</evidence>
<dbReference type="HAMAP" id="MF_00966">
    <property type="entry name" value="G6PD"/>
    <property type="match status" value="1"/>
</dbReference>
<protein>
    <recommendedName>
        <fullName evidence="7">Glucose-6-phosphate 1-dehydrogenase</fullName>
        <shortName evidence="7">G6PD</shortName>
        <ecNumber evidence="7">1.1.1.49</ecNumber>
    </recommendedName>
</protein>
<feature type="domain" description="Glucose-6-phosphate dehydrogenase C-terminal" evidence="9">
    <location>
        <begin position="204"/>
        <end position="503"/>
    </location>
</feature>
<dbReference type="GO" id="GO:0050661">
    <property type="term" value="F:NADP binding"/>
    <property type="evidence" value="ECO:0007669"/>
    <property type="project" value="UniProtKB-UniRule"/>
</dbReference>
<dbReference type="InterPro" id="IPR001282">
    <property type="entry name" value="G6P_DH"/>
</dbReference>
<dbReference type="AlphaFoldDB" id="A0A146GB07"/>
<dbReference type="PROSITE" id="PS00069">
    <property type="entry name" value="G6P_DEHYDROGENASE"/>
    <property type="match status" value="1"/>
</dbReference>
<dbReference type="STRING" id="690879.TSACC_22196"/>
<evidence type="ECO:0000259" key="8">
    <source>
        <dbReference type="Pfam" id="PF00479"/>
    </source>
</evidence>
<dbReference type="SUPFAM" id="SSF55347">
    <property type="entry name" value="Glyceraldehyde-3-phosphate dehydrogenase-like, C-terminal domain"/>
    <property type="match status" value="1"/>
</dbReference>
<feature type="binding site" evidence="7">
    <location>
        <begin position="98"/>
        <end position="99"/>
    </location>
    <ligand>
        <name>NADP(+)</name>
        <dbReference type="ChEBI" id="CHEBI:58349"/>
    </ligand>
</feature>
<comment type="function">
    <text evidence="7">Catalyzes the oxidation of glucose 6-phosphate to 6-phosphogluconolactone.</text>
</comment>
<evidence type="ECO:0000256" key="4">
    <source>
        <dbReference type="ARBA" id="ARBA00022857"/>
    </source>
</evidence>
<dbReference type="InParanoid" id="A0A146GB07"/>
<dbReference type="NCBIfam" id="NF009492">
    <property type="entry name" value="PRK12853.1-3"/>
    <property type="match status" value="1"/>
</dbReference>
<dbReference type="PANTHER" id="PTHR23429:SF0">
    <property type="entry name" value="GLUCOSE-6-PHOSPHATE 1-DEHYDROGENASE"/>
    <property type="match status" value="1"/>
</dbReference>
<reference evidence="11" key="1">
    <citation type="journal article" date="2017" name="Genome Announc.">
        <title>Draft Genome Sequence of Terrimicrobium sacchariphilum NM-5T, a Facultative Anaerobic Soil Bacterium of the Class Spartobacteria.</title>
        <authorList>
            <person name="Qiu Y.L."/>
            <person name="Tourlousse D.M."/>
            <person name="Matsuura N."/>
            <person name="Ohashi A."/>
            <person name="Sekiguchi Y."/>
        </authorList>
    </citation>
    <scope>NUCLEOTIDE SEQUENCE [LARGE SCALE GENOMIC DNA]</scope>
    <source>
        <strain evidence="11">NM-5</strain>
    </source>
</reference>
<dbReference type="GO" id="GO:0005829">
    <property type="term" value="C:cytosol"/>
    <property type="evidence" value="ECO:0007669"/>
    <property type="project" value="TreeGrafter"/>
</dbReference>
<keyword evidence="5 7" id="KW-0560">Oxidoreductase</keyword>
<comment type="caution">
    <text evidence="7">Lacks conserved residue(s) required for the propagation of feature annotation.</text>
</comment>
<dbReference type="InterPro" id="IPR036291">
    <property type="entry name" value="NAD(P)-bd_dom_sf"/>
</dbReference>
<dbReference type="UniPathway" id="UPA00115">
    <property type="reaction ID" value="UER00408"/>
</dbReference>
<dbReference type="InterPro" id="IPR019796">
    <property type="entry name" value="G6P_DH_AS"/>
</dbReference>
<dbReference type="RefSeq" id="WP_075079474.1">
    <property type="nucleotide sequence ID" value="NZ_BDCO01000002.1"/>
</dbReference>
<comment type="caution">
    <text evidence="10">The sequence shown here is derived from an EMBL/GenBank/DDBJ whole genome shotgun (WGS) entry which is preliminary data.</text>
</comment>
<comment type="pathway">
    <text evidence="1 7">Carbohydrate degradation; pentose phosphate pathway; D-ribulose 5-phosphate from D-glucose 6-phosphate (oxidative stage): step 1/3.</text>
</comment>
<dbReference type="InterPro" id="IPR022675">
    <property type="entry name" value="G6P_DH_C"/>
</dbReference>
<organism evidence="10 11">
    <name type="scientific">Terrimicrobium sacchariphilum</name>
    <dbReference type="NCBI Taxonomy" id="690879"/>
    <lineage>
        <taxon>Bacteria</taxon>
        <taxon>Pseudomonadati</taxon>
        <taxon>Verrucomicrobiota</taxon>
        <taxon>Terrimicrobiia</taxon>
        <taxon>Terrimicrobiales</taxon>
        <taxon>Terrimicrobiaceae</taxon>
        <taxon>Terrimicrobium</taxon>
    </lineage>
</organism>
<evidence type="ECO:0000256" key="1">
    <source>
        <dbReference type="ARBA" id="ARBA00004937"/>
    </source>
</evidence>
<feature type="domain" description="Glucose-6-phosphate dehydrogenase NAD-binding" evidence="8">
    <location>
        <begin position="19"/>
        <end position="202"/>
    </location>
</feature>
<dbReference type="PANTHER" id="PTHR23429">
    <property type="entry name" value="GLUCOSE-6-PHOSPHATE 1-DEHYDROGENASE G6PD"/>
    <property type="match status" value="1"/>
</dbReference>
<sequence length="511" mass="57592">MSQQPLTGHERPGDACTIVIFGASGDLTKRKLLPALYNLKALKLLPDNFAVIGVAVTDGNDELYRQKITSDIKEFATRPVDDTCWNDFAARSYYVQGDFNSQGTFEHLSAKIADAQKTWNLPGNVLFYLAVSPTFFGKVVEQLHGVGLTTEAPNAWRRVIIEKPFGHDLASARALNEDLSKHINESQIYRIDHYLGKETVQNIMVFRFGNSVFEPIWNRRYIEYVQITVAEQLGVELRGGYYDHSGVVRDMVQNHILSVLSLIAMEPPSSISGDSVRNEKVKVLEAIRPMEPEEVLANTVRGQYGAGIIDGKNVPAYRTEPDVDPNSNTETFVAMKLEVDNWRWAEVPFYIRSGKRLAAHTTQIVIGFRRAPLMLFGQEVQNNITPNRLVIHVQPDEGITLDIHAKRPGPNINITNVPLDFTYADFGEHTAATGYETLLYDCMVGDPTLFHRYDSVDASWRIVNPILDVWHALPARDFPNYEAGSWGPEAADHLIQKTGHAWHHYQIQHKL</sequence>
<dbReference type="NCBIfam" id="TIGR00871">
    <property type="entry name" value="zwf"/>
    <property type="match status" value="1"/>
</dbReference>
<proteinExistence type="inferred from homology"/>
<dbReference type="SUPFAM" id="SSF51735">
    <property type="entry name" value="NAD(P)-binding Rossmann-fold domains"/>
    <property type="match status" value="1"/>
</dbReference>
<dbReference type="Pfam" id="PF00479">
    <property type="entry name" value="G6PD_N"/>
    <property type="match status" value="1"/>
</dbReference>
<dbReference type="OrthoDB" id="9802739at2"/>
<feature type="binding site" evidence="7">
    <location>
        <position position="163"/>
    </location>
    <ligand>
        <name>NADP(+)</name>
        <dbReference type="ChEBI" id="CHEBI:58349"/>
    </ligand>
</feature>
<keyword evidence="6 7" id="KW-0119">Carbohydrate metabolism</keyword>
<evidence type="ECO:0000259" key="9">
    <source>
        <dbReference type="Pfam" id="PF02781"/>
    </source>
</evidence>
<feature type="binding site" evidence="7">
    <location>
        <begin position="22"/>
        <end position="29"/>
    </location>
    <ligand>
        <name>NADP(+)</name>
        <dbReference type="ChEBI" id="CHEBI:58349"/>
    </ligand>
</feature>
<dbReference type="GO" id="GO:0006006">
    <property type="term" value="P:glucose metabolic process"/>
    <property type="evidence" value="ECO:0007669"/>
    <property type="project" value="UniProtKB-KW"/>
</dbReference>
<feature type="binding site" evidence="7">
    <location>
        <position position="193"/>
    </location>
    <ligand>
        <name>substrate</name>
    </ligand>
</feature>
<keyword evidence="3 7" id="KW-0313">Glucose metabolism</keyword>
<dbReference type="Proteomes" id="UP000076023">
    <property type="component" value="Unassembled WGS sequence"/>
</dbReference>
<evidence type="ECO:0000256" key="2">
    <source>
        <dbReference type="ARBA" id="ARBA00009975"/>
    </source>
</evidence>